<dbReference type="Gene3D" id="3.90.220.20">
    <property type="entry name" value="DNA methylase specificity domains"/>
    <property type="match status" value="2"/>
</dbReference>
<dbReference type="Proteomes" id="UP000199086">
    <property type="component" value="Unassembled WGS sequence"/>
</dbReference>
<dbReference type="EMBL" id="FMYF01000005">
    <property type="protein sequence ID" value="SDB87185.1"/>
    <property type="molecule type" value="Genomic_DNA"/>
</dbReference>
<proteinExistence type="inferred from homology"/>
<dbReference type="GO" id="GO:0003677">
    <property type="term" value="F:DNA binding"/>
    <property type="evidence" value="ECO:0007669"/>
    <property type="project" value="UniProtKB-KW"/>
</dbReference>
<accession>A0A1G6GZS6</accession>
<dbReference type="Pfam" id="PF01420">
    <property type="entry name" value="Methylase_S"/>
    <property type="match status" value="2"/>
</dbReference>
<keyword evidence="2" id="KW-0680">Restriction system</keyword>
<dbReference type="SUPFAM" id="SSF116734">
    <property type="entry name" value="DNA methylase specificity domain"/>
    <property type="match status" value="2"/>
</dbReference>
<evidence type="ECO:0000259" key="5">
    <source>
        <dbReference type="Pfam" id="PF01420"/>
    </source>
</evidence>
<dbReference type="RefSeq" id="WP_092610118.1">
    <property type="nucleotide sequence ID" value="NZ_FMYF01000005.1"/>
</dbReference>
<evidence type="ECO:0000256" key="4">
    <source>
        <dbReference type="ARBA" id="ARBA00038652"/>
    </source>
</evidence>
<keyword evidence="3" id="KW-0238">DNA-binding</keyword>
<dbReference type="InterPro" id="IPR051212">
    <property type="entry name" value="Type-I_RE_S_subunit"/>
</dbReference>
<evidence type="ECO:0000313" key="6">
    <source>
        <dbReference type="EMBL" id="SDB87185.1"/>
    </source>
</evidence>
<dbReference type="STRING" id="1577474.GA0111570_105304"/>
<evidence type="ECO:0000313" key="7">
    <source>
        <dbReference type="Proteomes" id="UP000199086"/>
    </source>
</evidence>
<dbReference type="GO" id="GO:0009307">
    <property type="term" value="P:DNA restriction-modification system"/>
    <property type="evidence" value="ECO:0007669"/>
    <property type="project" value="UniProtKB-KW"/>
</dbReference>
<dbReference type="InterPro" id="IPR044946">
    <property type="entry name" value="Restrct_endonuc_typeI_TRD_sf"/>
</dbReference>
<dbReference type="PANTHER" id="PTHR43140:SF1">
    <property type="entry name" value="TYPE I RESTRICTION ENZYME ECOKI SPECIFICITY SUBUNIT"/>
    <property type="match status" value="1"/>
</dbReference>
<reference evidence="6 7" key="1">
    <citation type="submission" date="2016-06" db="EMBL/GenBank/DDBJ databases">
        <authorList>
            <person name="Olsen C.W."/>
            <person name="Carey S."/>
            <person name="Hinshaw L."/>
            <person name="Karasin A.I."/>
        </authorList>
    </citation>
    <scope>NUCLEOTIDE SEQUENCE [LARGE SCALE GENOMIC DNA]</scope>
    <source>
        <strain evidence="6 7">LZ-22</strain>
    </source>
</reference>
<dbReference type="OrthoDB" id="3197085at2"/>
<feature type="domain" description="Type I restriction modification DNA specificity" evidence="5">
    <location>
        <begin position="221"/>
        <end position="393"/>
    </location>
</feature>
<evidence type="ECO:0000256" key="3">
    <source>
        <dbReference type="ARBA" id="ARBA00023125"/>
    </source>
</evidence>
<dbReference type="PANTHER" id="PTHR43140">
    <property type="entry name" value="TYPE-1 RESTRICTION ENZYME ECOKI SPECIFICITY PROTEIN"/>
    <property type="match status" value="1"/>
</dbReference>
<evidence type="ECO:0000256" key="2">
    <source>
        <dbReference type="ARBA" id="ARBA00022747"/>
    </source>
</evidence>
<comment type="similarity">
    <text evidence="1">Belongs to the type-I restriction system S methylase family.</text>
</comment>
<keyword evidence="7" id="KW-1185">Reference proteome</keyword>
<evidence type="ECO:0000256" key="1">
    <source>
        <dbReference type="ARBA" id="ARBA00010923"/>
    </source>
</evidence>
<feature type="domain" description="Type I restriction modification DNA specificity" evidence="5">
    <location>
        <begin position="13"/>
        <end position="194"/>
    </location>
</feature>
<sequence>MSQIDEIIQEFCPDGVEFKKLGDIAQLVRGNGMPKSDLVLAEGVGAIHYGQIYTRYGVWANTTISFVTPTTAIKLAKVEPGDLIVTNTSENVEDVGKAVAWLGEQSIVTGGHATVIKHNQDPKFLSYWFRSESFFTQKKALASGTKVIDVSAKQLADVHIPIPPLQVQREIVGVLDTLADLKTELTRALEAEIEGRQRRYKYYRDSLVGFEGDESISRVPMGQIGEFIRGRRFTKNDFVDLGIPSIHYGEIYTYYGTATDSTISHVRKDLAPQLRYAQPGDVVIAAVGETVEDVGKAVAWLGDEKVAIHDDCFLYRSHLNPKFVSYYLQSGPFNAQKGKHVSRAKVKRLSSDGLAKILIPVPSEAEQERVVALLDKVTELVDELLEVLPAEITARREQFDHYLNKLLTFKELAA</sequence>
<gene>
    <name evidence="6" type="ORF">GA0111570_105304</name>
</gene>
<comment type="subunit">
    <text evidence="4">The methyltransferase is composed of M and S polypeptides.</text>
</comment>
<dbReference type="AlphaFoldDB" id="A0A1G6GZS6"/>
<dbReference type="InterPro" id="IPR000055">
    <property type="entry name" value="Restrct_endonuc_typeI_TRD"/>
</dbReference>
<organism evidence="6 7">
    <name type="scientific">Raineyella antarctica</name>
    <dbReference type="NCBI Taxonomy" id="1577474"/>
    <lineage>
        <taxon>Bacteria</taxon>
        <taxon>Bacillati</taxon>
        <taxon>Actinomycetota</taxon>
        <taxon>Actinomycetes</taxon>
        <taxon>Propionibacteriales</taxon>
        <taxon>Propionibacteriaceae</taxon>
        <taxon>Raineyella</taxon>
    </lineage>
</organism>
<name>A0A1G6GZS6_9ACTN</name>
<protein>
    <submittedName>
        <fullName evidence="6">Type I restriction enzyme, S subunit</fullName>
    </submittedName>
</protein>
<dbReference type="CDD" id="cd17268">
    <property type="entry name" value="RMtype1_S_Ara36733I_TRD1-CR1_like"/>
    <property type="match status" value="2"/>
</dbReference>